<dbReference type="AlphaFoldDB" id="A0A4R1QCH6"/>
<dbReference type="EMBL" id="SLUM01000058">
    <property type="protein sequence ID" value="TCL48363.1"/>
    <property type="molecule type" value="Genomic_DNA"/>
</dbReference>
<dbReference type="STRING" id="1650663.GCA_001486665_00022"/>
<organism evidence="1 2">
    <name type="scientific">Allofournierella massiliensis</name>
    <dbReference type="NCBI Taxonomy" id="1650663"/>
    <lineage>
        <taxon>Bacteria</taxon>
        <taxon>Bacillati</taxon>
        <taxon>Bacillota</taxon>
        <taxon>Clostridia</taxon>
        <taxon>Eubacteriales</taxon>
        <taxon>Oscillospiraceae</taxon>
        <taxon>Allofournierella</taxon>
    </lineage>
</organism>
<reference evidence="1 2" key="1">
    <citation type="submission" date="2019-03" db="EMBL/GenBank/DDBJ databases">
        <title>Genomic Encyclopedia of Type Strains, Phase IV (KMG-IV): sequencing the most valuable type-strain genomes for metagenomic binning, comparative biology and taxonomic classification.</title>
        <authorList>
            <person name="Goeker M."/>
        </authorList>
    </citation>
    <scope>NUCLEOTIDE SEQUENCE [LARGE SCALE GENOMIC DNA]</scope>
    <source>
        <strain evidence="1 2">DSM 100451</strain>
    </source>
</reference>
<sequence length="237" mass="24607">EAAKLAPENIKTGVSITANGKTVNGTFTADGTVAANQMLAGAVGYAKGRKITGSIPSRGAASFRPGTASQTIAAGQYLSGAQTIEGDANLLAANIRQGVSIFGVTGTAVMLEPDMPRGWVTVCEIWDGNTQASTVPSLAYPQLVETAYIGWLDGDRDDNYGARIRASGRQWRLVPVSIVQNSTTIRFRKNGIVLAEQSAADSPTCDLGYLAGGDVVTIGVDGYGTAQALYALQAYIA</sequence>
<protein>
    <submittedName>
        <fullName evidence="1">Uncharacterized protein</fullName>
    </submittedName>
</protein>
<comment type="caution">
    <text evidence="1">The sequence shown here is derived from an EMBL/GenBank/DDBJ whole genome shotgun (WGS) entry which is preliminary data.</text>
</comment>
<gene>
    <name evidence="1" type="ORF">EDD77_1581</name>
</gene>
<feature type="non-terminal residue" evidence="1">
    <location>
        <position position="1"/>
    </location>
</feature>
<accession>A0A4R1QCH6</accession>
<dbReference type="Proteomes" id="UP000295184">
    <property type="component" value="Unassembled WGS sequence"/>
</dbReference>
<evidence type="ECO:0000313" key="2">
    <source>
        <dbReference type="Proteomes" id="UP000295184"/>
    </source>
</evidence>
<evidence type="ECO:0000313" key="1">
    <source>
        <dbReference type="EMBL" id="TCL48363.1"/>
    </source>
</evidence>
<name>A0A4R1QCH6_9FIRM</name>
<proteinExistence type="predicted"/>